<proteinExistence type="predicted"/>
<keyword evidence="2" id="KW-1185">Reference proteome</keyword>
<dbReference type="AlphaFoldDB" id="F4Q5J7"/>
<dbReference type="Proteomes" id="UP000007797">
    <property type="component" value="Unassembled WGS sequence"/>
</dbReference>
<organism evidence="1 2">
    <name type="scientific">Cavenderia fasciculata</name>
    <name type="common">Slime mold</name>
    <name type="synonym">Dictyostelium fasciculatum</name>
    <dbReference type="NCBI Taxonomy" id="261658"/>
    <lineage>
        <taxon>Eukaryota</taxon>
        <taxon>Amoebozoa</taxon>
        <taxon>Evosea</taxon>
        <taxon>Eumycetozoa</taxon>
        <taxon>Dictyostelia</taxon>
        <taxon>Acytosteliales</taxon>
        <taxon>Cavenderiaceae</taxon>
        <taxon>Cavenderia</taxon>
    </lineage>
</organism>
<evidence type="ECO:0000313" key="2">
    <source>
        <dbReference type="Proteomes" id="UP000007797"/>
    </source>
</evidence>
<dbReference type="GeneID" id="14868954"/>
<dbReference type="KEGG" id="dfa:DFA_08247"/>
<protein>
    <submittedName>
        <fullName evidence="1">Uncharacterized protein</fullName>
    </submittedName>
</protein>
<accession>F4Q5J7</accession>
<evidence type="ECO:0000313" key="1">
    <source>
        <dbReference type="EMBL" id="EGG17256.1"/>
    </source>
</evidence>
<name>F4Q5J7_CACFS</name>
<reference evidence="2" key="1">
    <citation type="journal article" date="2011" name="Genome Res.">
        <title>Phylogeny-wide analysis of social amoeba genomes highlights ancient origins for complex intercellular communication.</title>
        <authorList>
            <person name="Heidel A.J."/>
            <person name="Lawal H.M."/>
            <person name="Felder M."/>
            <person name="Schilde C."/>
            <person name="Helps N.R."/>
            <person name="Tunggal B."/>
            <person name="Rivero F."/>
            <person name="John U."/>
            <person name="Schleicher M."/>
            <person name="Eichinger L."/>
            <person name="Platzer M."/>
            <person name="Noegel A.A."/>
            <person name="Schaap P."/>
            <person name="Gloeckner G."/>
        </authorList>
    </citation>
    <scope>NUCLEOTIDE SEQUENCE [LARGE SCALE GENOMIC DNA]</scope>
    <source>
        <strain evidence="2">SH3</strain>
    </source>
</reference>
<dbReference type="EMBL" id="GL883021">
    <property type="protein sequence ID" value="EGG17256.1"/>
    <property type="molecule type" value="Genomic_DNA"/>
</dbReference>
<sequence>MTRSGSKEKSLEATLIVTDGTVDGVVVKDPLFQGVLTIFQTFKPHIYFPRHEPLDVVFALDENYGRHHNIFSNKYPVVEMDF</sequence>
<dbReference type="RefSeq" id="XP_004355740.1">
    <property type="nucleotide sequence ID" value="XM_004355687.1"/>
</dbReference>
<gene>
    <name evidence="1" type="ORF">DFA_08247</name>
</gene>